<feature type="compositionally biased region" description="Low complexity" evidence="6">
    <location>
        <begin position="617"/>
        <end position="626"/>
    </location>
</feature>
<evidence type="ECO:0000256" key="4">
    <source>
        <dbReference type="ARBA" id="ARBA00023136"/>
    </source>
</evidence>
<keyword evidence="4 7" id="KW-0472">Membrane</keyword>
<dbReference type="GO" id="GO:0005216">
    <property type="term" value="F:monoatomic ion channel activity"/>
    <property type="evidence" value="ECO:0007669"/>
    <property type="project" value="InterPro"/>
</dbReference>
<evidence type="ECO:0000256" key="2">
    <source>
        <dbReference type="ARBA" id="ARBA00022692"/>
    </source>
</evidence>
<evidence type="ECO:0000259" key="8">
    <source>
        <dbReference type="Pfam" id="PF00520"/>
    </source>
</evidence>
<accession>A0A8C4QFZ9</accession>
<evidence type="ECO:0000256" key="6">
    <source>
        <dbReference type="SAM" id="MobiDB-lite"/>
    </source>
</evidence>
<dbReference type="AlphaFoldDB" id="A0A8C4QFZ9"/>
<dbReference type="GO" id="GO:0022832">
    <property type="term" value="F:voltage-gated channel activity"/>
    <property type="evidence" value="ECO:0007669"/>
    <property type="project" value="InterPro"/>
</dbReference>
<evidence type="ECO:0000313" key="9">
    <source>
        <dbReference type="Ensembl" id="ENSEBUP00000014815.1"/>
    </source>
</evidence>
<keyword evidence="10" id="KW-1185">Reference proteome</keyword>
<dbReference type="PANTHER" id="PTHR46842">
    <property type="entry name" value="TRANSMEMBRANE PROTEIN 266"/>
    <property type="match status" value="1"/>
</dbReference>
<feature type="coiled-coil region" evidence="5">
    <location>
        <begin position="220"/>
        <end position="254"/>
    </location>
</feature>
<sequence length="772" mass="83455">MASPLLHGGLPNAVVELETISRMVDDDGGERKGNDARPPTLPADVPLLDLAPASPEHGPTQSEDAELSDDSPTWPRPCCGRQGADLWHMMLVSYRLNCFLVAAVLLVILLLTVELMIDARILQFGNSFHTAAVMHWISFLILTIFFVESICRIVVIGLGDYIENKLEVFDGAVIILSFAPMVASTVANGPNSPWDGLSLIVSLRIWRFKQIIDAYVLPIKEENELILQHCERVKQQAEEEVERLSQICQEQAFEIRQLRAHLARQGALVGGDLRDGKSTPTHLADSVTMAPGSDADDEDEDEESLSALRRRSLHKKSTWASPFKGAVDDMNNYVSQYYMLRNNEDGDSAEVRQDTGLPTEATIDIDIHQPKASRGSATASSFVQVDVLQYGFERPEGESVDIGQVPHSLPNQYSATYVVPESISLPQTIPFQITGQIPSRMNDPLMSHMEEQQSQAIVGEGFPDQSAGSAPFHITGQIPNRMADYLGAEQPHGYPIMGQFPTRTPDPVHEQNFGSGLRKSPYQITGQAPTRSTEHLLDTETVHPQYHIMGQIPGRLAAETGVHGSCTGTSTPPPSTQSQAHSTQDKAGRTRHTAGSTGIPQAASIREQENSSNEGSTAAATTTTTTTTTYRETYKVISLEHRNLIFSAEDGQSGAPEGGATRSSASGGSPLQGAEQGFRGTRGGSVYRSDCFGGSGSMLDSASELGSETPSAAVLLSSALEGRPILEQEVCIVKMRTYQAPIGLTGENTGLSLASLYKAMEESGDFSGLNHS</sequence>
<dbReference type="GeneTree" id="ENSGT00940000156738"/>
<feature type="region of interest" description="Disordered" evidence="6">
    <location>
        <begin position="649"/>
        <end position="682"/>
    </location>
</feature>
<keyword evidence="5" id="KW-0175">Coiled coil</keyword>
<feature type="compositionally biased region" description="Low complexity" evidence="6">
    <location>
        <begin position="42"/>
        <end position="55"/>
    </location>
</feature>
<feature type="domain" description="Ion transport" evidence="8">
    <location>
        <begin position="103"/>
        <end position="210"/>
    </location>
</feature>
<feature type="compositionally biased region" description="Basic and acidic residues" evidence="6">
    <location>
        <begin position="23"/>
        <end position="35"/>
    </location>
</feature>
<dbReference type="GO" id="GO:0030425">
    <property type="term" value="C:dendrite"/>
    <property type="evidence" value="ECO:0007669"/>
    <property type="project" value="TreeGrafter"/>
</dbReference>
<dbReference type="InterPro" id="IPR042857">
    <property type="entry name" value="TMEM266"/>
</dbReference>
<feature type="region of interest" description="Disordered" evidence="6">
    <location>
        <begin position="510"/>
        <end position="530"/>
    </location>
</feature>
<reference evidence="9" key="2">
    <citation type="submission" date="2025-09" db="UniProtKB">
        <authorList>
            <consortium name="Ensembl"/>
        </authorList>
    </citation>
    <scope>IDENTIFICATION</scope>
</reference>
<feature type="region of interest" description="Disordered" evidence="6">
    <location>
        <begin position="270"/>
        <end position="309"/>
    </location>
</feature>
<feature type="compositionally biased region" description="Low complexity" evidence="6">
    <location>
        <begin position="658"/>
        <end position="669"/>
    </location>
</feature>
<dbReference type="GO" id="GO:0005886">
    <property type="term" value="C:plasma membrane"/>
    <property type="evidence" value="ECO:0007669"/>
    <property type="project" value="InterPro"/>
</dbReference>
<feature type="compositionally biased region" description="Low complexity" evidence="6">
    <location>
        <begin position="565"/>
        <end position="582"/>
    </location>
</feature>
<keyword evidence="2 7" id="KW-0812">Transmembrane</keyword>
<evidence type="ECO:0000256" key="5">
    <source>
        <dbReference type="SAM" id="Coils"/>
    </source>
</evidence>
<dbReference type="Gene3D" id="1.20.120.350">
    <property type="entry name" value="Voltage-gated potassium channels. Chain C"/>
    <property type="match status" value="1"/>
</dbReference>
<dbReference type="Proteomes" id="UP000694388">
    <property type="component" value="Unplaced"/>
</dbReference>
<feature type="region of interest" description="Disordered" evidence="6">
    <location>
        <begin position="560"/>
        <end position="626"/>
    </location>
</feature>
<dbReference type="SUPFAM" id="SSF81324">
    <property type="entry name" value="Voltage-gated potassium channels"/>
    <property type="match status" value="1"/>
</dbReference>
<evidence type="ECO:0000256" key="7">
    <source>
        <dbReference type="SAM" id="Phobius"/>
    </source>
</evidence>
<feature type="compositionally biased region" description="Acidic residues" evidence="6">
    <location>
        <begin position="294"/>
        <end position="304"/>
    </location>
</feature>
<protein>
    <recommendedName>
        <fullName evidence="8">Ion transport domain-containing protein</fullName>
    </recommendedName>
</protein>
<evidence type="ECO:0000256" key="1">
    <source>
        <dbReference type="ARBA" id="ARBA00004141"/>
    </source>
</evidence>
<dbReference type="Ensembl" id="ENSEBUT00000015391.1">
    <property type="protein sequence ID" value="ENSEBUP00000014815.1"/>
    <property type="gene ID" value="ENSEBUG00000009341.1"/>
</dbReference>
<dbReference type="PANTHER" id="PTHR46842:SF1">
    <property type="entry name" value="TRANSMEMBRANE PROTEIN 266"/>
    <property type="match status" value="1"/>
</dbReference>
<feature type="transmembrane region" description="Helical" evidence="7">
    <location>
        <begin position="96"/>
        <end position="117"/>
    </location>
</feature>
<evidence type="ECO:0000313" key="10">
    <source>
        <dbReference type="Proteomes" id="UP000694388"/>
    </source>
</evidence>
<feature type="transmembrane region" description="Helical" evidence="7">
    <location>
        <begin position="137"/>
        <end position="156"/>
    </location>
</feature>
<proteinExistence type="predicted"/>
<evidence type="ECO:0000256" key="3">
    <source>
        <dbReference type="ARBA" id="ARBA00022989"/>
    </source>
</evidence>
<name>A0A8C4QFZ9_EPTBU</name>
<feature type="region of interest" description="Disordered" evidence="6">
    <location>
        <begin position="21"/>
        <end position="74"/>
    </location>
</feature>
<comment type="subcellular location">
    <subcellularLocation>
        <location evidence="1">Membrane</location>
        <topology evidence="1">Multi-pass membrane protein</topology>
    </subcellularLocation>
</comment>
<reference evidence="9" key="1">
    <citation type="submission" date="2025-08" db="UniProtKB">
        <authorList>
            <consortium name="Ensembl"/>
        </authorList>
    </citation>
    <scope>IDENTIFICATION</scope>
</reference>
<dbReference type="Pfam" id="PF00520">
    <property type="entry name" value="Ion_trans"/>
    <property type="match status" value="1"/>
</dbReference>
<dbReference type="InterPro" id="IPR005821">
    <property type="entry name" value="Ion_trans_dom"/>
</dbReference>
<keyword evidence="3 7" id="KW-1133">Transmembrane helix</keyword>
<dbReference type="InterPro" id="IPR027359">
    <property type="entry name" value="Volt_channel_dom_sf"/>
</dbReference>
<organism evidence="9 10">
    <name type="scientific">Eptatretus burgeri</name>
    <name type="common">Inshore hagfish</name>
    <dbReference type="NCBI Taxonomy" id="7764"/>
    <lineage>
        <taxon>Eukaryota</taxon>
        <taxon>Metazoa</taxon>
        <taxon>Chordata</taxon>
        <taxon>Craniata</taxon>
        <taxon>Vertebrata</taxon>
        <taxon>Cyclostomata</taxon>
        <taxon>Myxini</taxon>
        <taxon>Myxiniformes</taxon>
        <taxon>Myxinidae</taxon>
        <taxon>Eptatretinae</taxon>
        <taxon>Eptatretus</taxon>
    </lineage>
</organism>